<proteinExistence type="predicted"/>
<dbReference type="EMBL" id="JAERRJ010000014">
    <property type="protein sequence ID" value="MBL1079142.1"/>
    <property type="molecule type" value="Genomic_DNA"/>
</dbReference>
<dbReference type="Gene3D" id="1.10.260.40">
    <property type="entry name" value="lambda repressor-like DNA-binding domains"/>
    <property type="match status" value="1"/>
</dbReference>
<evidence type="ECO:0000313" key="3">
    <source>
        <dbReference type="Proteomes" id="UP000602198"/>
    </source>
</evidence>
<dbReference type="CDD" id="cd00093">
    <property type="entry name" value="HTH_XRE"/>
    <property type="match status" value="1"/>
</dbReference>
<dbReference type="InterPro" id="IPR010982">
    <property type="entry name" value="Lambda_DNA-bd_dom_sf"/>
</dbReference>
<name>A0ABS1MEU3_9NOCA</name>
<evidence type="ECO:0000313" key="2">
    <source>
        <dbReference type="EMBL" id="MBL1079142.1"/>
    </source>
</evidence>
<dbReference type="SUPFAM" id="SSF47413">
    <property type="entry name" value="lambda repressor-like DNA-binding domains"/>
    <property type="match status" value="1"/>
</dbReference>
<organism evidence="2 3">
    <name type="scientific">Nocardia acididurans</name>
    <dbReference type="NCBI Taxonomy" id="2802282"/>
    <lineage>
        <taxon>Bacteria</taxon>
        <taxon>Bacillati</taxon>
        <taxon>Actinomycetota</taxon>
        <taxon>Actinomycetes</taxon>
        <taxon>Mycobacteriales</taxon>
        <taxon>Nocardiaceae</taxon>
        <taxon>Nocardia</taxon>
    </lineage>
</organism>
<dbReference type="Proteomes" id="UP000602198">
    <property type="component" value="Unassembled WGS sequence"/>
</dbReference>
<dbReference type="RefSeq" id="WP_201955008.1">
    <property type="nucleotide sequence ID" value="NZ_JAERRJ010000014.1"/>
</dbReference>
<protein>
    <submittedName>
        <fullName evidence="2">Helix-turn-helix domain-containing protein</fullName>
    </submittedName>
</protein>
<sequence length="282" mass="31762">MTTVHKARQALGQQLRDLRRDAGLSGRRLAESAGWHPSKVSKIEYGRQTPSEDDVRIWCDRTGALDRVSDLVAALRNVDAAYLDWRRTLQAGIRREQQKIQTIEAETKLIRGYDPTLIPGLLHTPEYAAAIFQQVAEFNRAPRDIDDAVAARMNRQQQYLYRGDRRVHYLIGEPALYTTAGDDNVMFGQLDRLMTALSLPRVLLGIIPVMSHYRVSATNFVIYDSRVVMVEGISAALTITQPREIAVYTRAFEVLAAQSVTGEAARTLIRAALERRRRESAG</sequence>
<comment type="caution">
    <text evidence="2">The sequence shown here is derived from an EMBL/GenBank/DDBJ whole genome shotgun (WGS) entry which is preliminary data.</text>
</comment>
<dbReference type="InterPro" id="IPR043917">
    <property type="entry name" value="DUF5753"/>
</dbReference>
<accession>A0ABS1MEU3</accession>
<dbReference type="InterPro" id="IPR001387">
    <property type="entry name" value="Cro/C1-type_HTH"/>
</dbReference>
<dbReference type="SMART" id="SM00530">
    <property type="entry name" value="HTH_XRE"/>
    <property type="match status" value="1"/>
</dbReference>
<dbReference type="Pfam" id="PF19054">
    <property type="entry name" value="DUF5753"/>
    <property type="match status" value="1"/>
</dbReference>
<evidence type="ECO:0000259" key="1">
    <source>
        <dbReference type="PROSITE" id="PS50943"/>
    </source>
</evidence>
<feature type="domain" description="HTH cro/C1-type" evidence="1">
    <location>
        <begin position="15"/>
        <end position="71"/>
    </location>
</feature>
<dbReference type="Pfam" id="PF13560">
    <property type="entry name" value="HTH_31"/>
    <property type="match status" value="1"/>
</dbReference>
<keyword evidence="3" id="KW-1185">Reference proteome</keyword>
<dbReference type="PROSITE" id="PS50943">
    <property type="entry name" value="HTH_CROC1"/>
    <property type="match status" value="1"/>
</dbReference>
<gene>
    <name evidence="2" type="ORF">JK358_32535</name>
</gene>
<reference evidence="2 3" key="1">
    <citation type="submission" date="2021-01" db="EMBL/GenBank/DDBJ databases">
        <title>WGS of actinomycetes isolated from Thailand.</title>
        <authorList>
            <person name="Thawai C."/>
        </authorList>
    </citation>
    <scope>NUCLEOTIDE SEQUENCE [LARGE SCALE GENOMIC DNA]</scope>
    <source>
        <strain evidence="2 3">LPG 2</strain>
    </source>
</reference>